<evidence type="ECO:0008006" key="3">
    <source>
        <dbReference type="Google" id="ProtNLM"/>
    </source>
</evidence>
<reference evidence="1" key="1">
    <citation type="journal article" date="2014" name="Int. J. Syst. Evol. Microbiol.">
        <title>Complete genome sequence of Corynebacterium casei LMG S-19264T (=DSM 44701T), isolated from a smear-ripened cheese.</title>
        <authorList>
            <consortium name="US DOE Joint Genome Institute (JGI-PGF)"/>
            <person name="Walter F."/>
            <person name="Albersmeier A."/>
            <person name="Kalinowski J."/>
            <person name="Ruckert C."/>
        </authorList>
    </citation>
    <scope>NUCLEOTIDE SEQUENCE</scope>
    <source>
        <strain evidence="1">JCM 19018</strain>
    </source>
</reference>
<dbReference type="InterPro" id="IPR029470">
    <property type="entry name" value="PDDEXK_4"/>
</dbReference>
<name>A0A830EWV1_9EURY</name>
<proteinExistence type="predicted"/>
<organism evidence="1 2">
    <name type="scientific">Haloarcula sebkhae</name>
    <dbReference type="NCBI Taxonomy" id="932660"/>
    <lineage>
        <taxon>Archaea</taxon>
        <taxon>Methanobacteriati</taxon>
        <taxon>Methanobacteriota</taxon>
        <taxon>Stenosarchaea group</taxon>
        <taxon>Halobacteria</taxon>
        <taxon>Halobacteriales</taxon>
        <taxon>Haloarculaceae</taxon>
        <taxon>Haloarcula</taxon>
    </lineage>
</organism>
<gene>
    <name evidence="1" type="ORF">GCM10009067_39430</name>
</gene>
<evidence type="ECO:0000313" key="1">
    <source>
        <dbReference type="EMBL" id="GGK83302.1"/>
    </source>
</evidence>
<dbReference type="AlphaFoldDB" id="A0A830EWV1"/>
<dbReference type="EMBL" id="BMPD01000010">
    <property type="protein sequence ID" value="GGK83302.1"/>
    <property type="molecule type" value="Genomic_DNA"/>
</dbReference>
<protein>
    <recommendedName>
        <fullName evidence="3">PD-(D/E)XK nuclease superfamily protein</fullName>
    </recommendedName>
</protein>
<dbReference type="Pfam" id="PF14281">
    <property type="entry name" value="PDDEXK_4"/>
    <property type="match status" value="1"/>
</dbReference>
<dbReference type="RefSeq" id="WP_188980604.1">
    <property type="nucleotide sequence ID" value="NZ_BMPD01000010.1"/>
</dbReference>
<reference evidence="1" key="2">
    <citation type="submission" date="2020-09" db="EMBL/GenBank/DDBJ databases">
        <authorList>
            <person name="Sun Q."/>
            <person name="Ohkuma M."/>
        </authorList>
    </citation>
    <scope>NUCLEOTIDE SEQUENCE</scope>
    <source>
        <strain evidence="1">JCM 19018</strain>
    </source>
</reference>
<dbReference type="Proteomes" id="UP000614221">
    <property type="component" value="Unassembled WGS sequence"/>
</dbReference>
<evidence type="ECO:0000313" key="2">
    <source>
        <dbReference type="Proteomes" id="UP000614221"/>
    </source>
</evidence>
<sequence>MEDLDSRLEEFASEIQRLSTDAEHPKTAFELLGVGQYEDAWQSYLQYFLTPDQTHQFGGEFLRRFFSLLSNNEVMSFSPPEAGLRPDQGIEVTAERQSSDDNRPDLIITSGSEWFLCIELKVHASEGRGDQPQTIRYANDEHIVPDGVSAYEDGDFIYIKPREATPPASASFSDLAWGEVQSVVQDTLANMTEYAPARTIAQLSDFSTLIDSQLSMTEIDEDTRQRKDLYFEYRDEITEAENAIETFVKSTLQQNWRQALEGAYKPGNDQEIEWQYGAIGKGYGQVRTPRWVSAKSGSEELDIHWEHKPTEDDFTKGQLRFILELEEPDRSTMDNDSGERYQQFRSDILAQIETAIQPAENPRWEELDVSPGRSQKKLARFVYEYQPGDENGYYQSLQFALEDSEPVSRLVTEILDAEDYTRYLKE</sequence>
<dbReference type="OrthoDB" id="328941at2157"/>
<accession>A0A830EWV1</accession>
<comment type="caution">
    <text evidence="1">The sequence shown here is derived from an EMBL/GenBank/DDBJ whole genome shotgun (WGS) entry which is preliminary data.</text>
</comment>